<feature type="domain" description="Protein kinase" evidence="6">
    <location>
        <begin position="1"/>
        <end position="160"/>
    </location>
</feature>
<accession>A0A1H6EA78</accession>
<dbReference type="OrthoDB" id="4716121at2"/>
<gene>
    <name evidence="7" type="ORF">SAMN04489712_1411</name>
</gene>
<dbReference type="PANTHER" id="PTHR48016:SF56">
    <property type="entry name" value="MAPKK KINASE"/>
    <property type="match status" value="1"/>
</dbReference>
<dbReference type="InterPro" id="IPR000719">
    <property type="entry name" value="Prot_kinase_dom"/>
</dbReference>
<keyword evidence="4" id="KW-0067">ATP-binding</keyword>
<organism evidence="7 8">
    <name type="scientific">Thermomonospora echinospora</name>
    <dbReference type="NCBI Taxonomy" id="1992"/>
    <lineage>
        <taxon>Bacteria</taxon>
        <taxon>Bacillati</taxon>
        <taxon>Actinomycetota</taxon>
        <taxon>Actinomycetes</taxon>
        <taxon>Streptosporangiales</taxon>
        <taxon>Thermomonosporaceae</taxon>
        <taxon>Thermomonospora</taxon>
    </lineage>
</organism>
<dbReference type="RefSeq" id="WP_103944707.1">
    <property type="nucleotide sequence ID" value="NZ_FNVO01000041.1"/>
</dbReference>
<reference evidence="8" key="1">
    <citation type="submission" date="2016-10" db="EMBL/GenBank/DDBJ databases">
        <authorList>
            <person name="Varghese N."/>
            <person name="Submissions S."/>
        </authorList>
    </citation>
    <scope>NUCLEOTIDE SEQUENCE [LARGE SCALE GENOMIC DNA]</scope>
    <source>
        <strain evidence="8">DSM 43163</strain>
    </source>
</reference>
<evidence type="ECO:0000256" key="2">
    <source>
        <dbReference type="ARBA" id="ARBA00022741"/>
    </source>
</evidence>
<name>A0A1H6EA78_9ACTN</name>
<dbReference type="Gene3D" id="1.10.510.10">
    <property type="entry name" value="Transferase(Phosphotransferase) domain 1"/>
    <property type="match status" value="1"/>
</dbReference>
<dbReference type="SUPFAM" id="SSF56112">
    <property type="entry name" value="Protein kinase-like (PK-like)"/>
    <property type="match status" value="1"/>
</dbReference>
<dbReference type="PANTHER" id="PTHR48016">
    <property type="entry name" value="MAP KINASE KINASE KINASE SSK2-RELATED-RELATED"/>
    <property type="match status" value="1"/>
</dbReference>
<feature type="region of interest" description="Disordered" evidence="5">
    <location>
        <begin position="90"/>
        <end position="132"/>
    </location>
</feature>
<dbReference type="GO" id="GO:0004672">
    <property type="term" value="F:protein kinase activity"/>
    <property type="evidence" value="ECO:0007669"/>
    <property type="project" value="InterPro"/>
</dbReference>
<protein>
    <submittedName>
        <fullName evidence="7">Protein kinase domain-containing protein</fullName>
    </submittedName>
</protein>
<dbReference type="EMBL" id="FNVO01000041">
    <property type="protein sequence ID" value="SEG93826.1"/>
    <property type="molecule type" value="Genomic_DNA"/>
</dbReference>
<evidence type="ECO:0000259" key="6">
    <source>
        <dbReference type="PROSITE" id="PS50011"/>
    </source>
</evidence>
<evidence type="ECO:0000256" key="5">
    <source>
        <dbReference type="SAM" id="MobiDB-lite"/>
    </source>
</evidence>
<evidence type="ECO:0000256" key="4">
    <source>
        <dbReference type="ARBA" id="ARBA00022840"/>
    </source>
</evidence>
<dbReference type="AlphaFoldDB" id="A0A1H6EA78"/>
<dbReference type="Proteomes" id="UP000236723">
    <property type="component" value="Unassembled WGS sequence"/>
</dbReference>
<keyword evidence="2" id="KW-0547">Nucleotide-binding</keyword>
<keyword evidence="1" id="KW-0808">Transferase</keyword>
<evidence type="ECO:0000313" key="8">
    <source>
        <dbReference type="Proteomes" id="UP000236723"/>
    </source>
</evidence>
<evidence type="ECO:0000313" key="7">
    <source>
        <dbReference type="EMBL" id="SEG93826.1"/>
    </source>
</evidence>
<dbReference type="GO" id="GO:0005524">
    <property type="term" value="F:ATP binding"/>
    <property type="evidence" value="ECO:0007669"/>
    <property type="project" value="UniProtKB-KW"/>
</dbReference>
<keyword evidence="3 7" id="KW-0418">Kinase</keyword>
<evidence type="ECO:0000256" key="1">
    <source>
        <dbReference type="ARBA" id="ARBA00022679"/>
    </source>
</evidence>
<keyword evidence="8" id="KW-1185">Reference proteome</keyword>
<dbReference type="InterPro" id="IPR050538">
    <property type="entry name" value="MAP_kinase_kinase_kinase"/>
</dbReference>
<dbReference type="PROSITE" id="PS50011">
    <property type="entry name" value="PROTEIN_KINASE_DOM"/>
    <property type="match status" value="1"/>
</dbReference>
<proteinExistence type="predicted"/>
<dbReference type="InterPro" id="IPR011009">
    <property type="entry name" value="Kinase-like_dom_sf"/>
</dbReference>
<evidence type="ECO:0000256" key="3">
    <source>
        <dbReference type="ARBA" id="ARBA00022777"/>
    </source>
</evidence>
<sequence length="160" mass="16745">MLGRTSDPQVVRLYRMVKGERSAVIAMEAVNGVSLREFLAEHATQAPETALTVLKGSPQGLAAAHAVGVVHRDHKLANLVVQADGPSKPVDSGVAVLAGDGSQSGTPSHRTPEPLRPTITRGMAKPASDRPDSTHAFMVELEMTARAPYAATGRHVAPAS</sequence>
<dbReference type="Pfam" id="PF00069">
    <property type="entry name" value="Pkinase"/>
    <property type="match status" value="1"/>
</dbReference>